<protein>
    <submittedName>
        <fullName evidence="4">E3 ubiquitin-protein ligase HUWE1</fullName>
    </submittedName>
</protein>
<evidence type="ECO:0000256" key="2">
    <source>
        <dbReference type="SAM" id="MobiDB-lite"/>
    </source>
</evidence>
<evidence type="ECO:0000313" key="4">
    <source>
        <dbReference type="WBParaSite" id="ECPE_0000711001-mRNA-1"/>
    </source>
</evidence>
<feature type="region of interest" description="Disordered" evidence="2">
    <location>
        <begin position="782"/>
        <end position="828"/>
    </location>
</feature>
<feature type="domain" description="CIP2A N-terminal" evidence="3">
    <location>
        <begin position="15"/>
        <end position="113"/>
    </location>
</feature>
<proteinExistence type="predicted"/>
<name>A0A183AJG0_9TREM</name>
<dbReference type="WBParaSite" id="ECPE_0000711001-mRNA-1">
    <property type="protein sequence ID" value="ECPE_0000711001-mRNA-1"/>
    <property type="gene ID" value="ECPE_0000711001"/>
</dbReference>
<evidence type="ECO:0000256" key="1">
    <source>
        <dbReference type="SAM" id="Coils"/>
    </source>
</evidence>
<feature type="compositionally biased region" description="Low complexity" evidence="2">
    <location>
        <begin position="814"/>
        <end position="828"/>
    </location>
</feature>
<dbReference type="AlphaFoldDB" id="A0A183AJG0"/>
<keyword evidence="1" id="KW-0175">Coiled coil</keyword>
<evidence type="ECO:0000259" key="3">
    <source>
        <dbReference type="Pfam" id="PF21044"/>
    </source>
</evidence>
<sequence>LLQIMSSDSASQSSLVFSMAIRFYLWKVSDKFFEGQNVHKTVQVLFNLLLNGEIDFGGLCAGELLSDLCTEPNIMPLVASFPELKESIQEIMIQLKSKDTSLLLKLLHLLYRLAENQTNPEVGEYIRSLVFSESTGSVINGNQRNAPMEVENGATDEHESEPLQTLFALSSNSGDDLVASAALDLLLQLTTKLPSEGPDVAIHELLLEHIIDGMRKLGDTTAFRSTDTFGPSMTDSVLCGRLLHLSLFIRLADEVVRQLQKRTTSSDSLTNNTECTFLTNPTSSVLIDHLSVLSEFMHQICVKQLKANPLLNLFSRPTCDPISEVMNGPQFHMEMNSCIVSGSVILEAMGLIHSVAELLSTVVPSASQDEEVSATQPTEADDDGIVTRLGENKTIQTVARQCGQSLQSLLERVEVAGLFALGLLTTSRHLHCPTDVTDTPSSMPLGMGPVSRGAVIRLLSTALHWDGFDNERFVHHLNRLQPGNTATGTNLNELLGRISGPSEMTLPDTVASFDSHTHSSPAFLARWIHSAVSGDPVSVNSQSAQSSSNMHSSLFDSPSATDSVCVTDALVDRVDQFLQHWESDKKSRLETSIDASDILSMLEYKVQVFKSREDVLEASAFANAEALASAQRLAEHYRQRLTMAEAESGRLRSLQLDALARLEADKRVQLTYVERLKKTDAELEDVRTQLKQRTKECQDLTAKNENLQSKLTAAREQNRAMDLTIDDYRTQLDQAKEQIQAQTAQIAKFTQITRLINDLTGNPAADVTTVGLGASDTGINTTGISTTNGPTPAAVTGGGDSVSPVAETAPRSNAAVTRRMTTARAPRR</sequence>
<feature type="coiled-coil region" evidence="1">
    <location>
        <begin position="673"/>
        <end position="752"/>
    </location>
</feature>
<reference evidence="4" key="1">
    <citation type="submission" date="2016-06" db="UniProtKB">
        <authorList>
            <consortium name="WormBaseParasite"/>
        </authorList>
    </citation>
    <scope>IDENTIFICATION</scope>
</reference>
<feature type="compositionally biased region" description="Low complexity" evidence="2">
    <location>
        <begin position="782"/>
        <end position="792"/>
    </location>
</feature>
<dbReference type="Pfam" id="PF21044">
    <property type="entry name" value="CIP2A_N"/>
    <property type="match status" value="1"/>
</dbReference>
<organism evidence="4">
    <name type="scientific">Echinostoma caproni</name>
    <dbReference type="NCBI Taxonomy" id="27848"/>
    <lineage>
        <taxon>Eukaryota</taxon>
        <taxon>Metazoa</taxon>
        <taxon>Spiralia</taxon>
        <taxon>Lophotrochozoa</taxon>
        <taxon>Platyhelminthes</taxon>
        <taxon>Trematoda</taxon>
        <taxon>Digenea</taxon>
        <taxon>Plagiorchiida</taxon>
        <taxon>Echinostomata</taxon>
        <taxon>Echinostomatoidea</taxon>
        <taxon>Echinostomatidae</taxon>
        <taxon>Echinostoma</taxon>
    </lineage>
</organism>
<accession>A0A183AJG0</accession>
<dbReference type="InterPro" id="IPR048701">
    <property type="entry name" value="CIP2A_N"/>
</dbReference>